<keyword evidence="2" id="KW-1185">Reference proteome</keyword>
<dbReference type="OrthoDB" id="279040at2"/>
<evidence type="ECO:0000313" key="2">
    <source>
        <dbReference type="Proteomes" id="UP000317243"/>
    </source>
</evidence>
<gene>
    <name evidence="1" type="ORF">KOR42_45840</name>
</gene>
<evidence type="ECO:0000313" key="1">
    <source>
        <dbReference type="EMBL" id="TWT42984.1"/>
    </source>
</evidence>
<name>A0A5C5VWT0_9PLAN</name>
<comment type="caution">
    <text evidence="1">The sequence shown here is derived from an EMBL/GenBank/DDBJ whole genome shotgun (WGS) entry which is preliminary data.</text>
</comment>
<dbReference type="RefSeq" id="WP_146511930.1">
    <property type="nucleotide sequence ID" value="NZ_SIHI01000036.1"/>
</dbReference>
<reference evidence="1 2" key="1">
    <citation type="submission" date="2019-02" db="EMBL/GenBank/DDBJ databases">
        <title>Deep-cultivation of Planctomycetes and their phenomic and genomic characterization uncovers novel biology.</title>
        <authorList>
            <person name="Wiegand S."/>
            <person name="Jogler M."/>
            <person name="Boedeker C."/>
            <person name="Pinto D."/>
            <person name="Vollmers J."/>
            <person name="Rivas-Marin E."/>
            <person name="Kohn T."/>
            <person name="Peeters S.H."/>
            <person name="Heuer A."/>
            <person name="Rast P."/>
            <person name="Oberbeckmann S."/>
            <person name="Bunk B."/>
            <person name="Jeske O."/>
            <person name="Meyerdierks A."/>
            <person name="Storesund J.E."/>
            <person name="Kallscheuer N."/>
            <person name="Luecker S."/>
            <person name="Lage O.M."/>
            <person name="Pohl T."/>
            <person name="Merkel B.J."/>
            <person name="Hornburger P."/>
            <person name="Mueller R.-W."/>
            <person name="Bruemmer F."/>
            <person name="Labrenz M."/>
            <person name="Spormann A.M."/>
            <person name="Op Den Camp H."/>
            <person name="Overmann J."/>
            <person name="Amann R."/>
            <person name="Jetten M.S.M."/>
            <person name="Mascher T."/>
            <person name="Medema M.H."/>
            <person name="Devos D.P."/>
            <person name="Kaster A.-K."/>
            <person name="Ovreas L."/>
            <person name="Rohde M."/>
            <person name="Galperin M.Y."/>
            <person name="Jogler C."/>
        </authorList>
    </citation>
    <scope>NUCLEOTIDE SEQUENCE [LARGE SCALE GENOMIC DNA]</scope>
    <source>
        <strain evidence="1 2">KOR42</strain>
    </source>
</reference>
<organism evidence="1 2">
    <name type="scientific">Thalassoglobus neptunius</name>
    <dbReference type="NCBI Taxonomy" id="1938619"/>
    <lineage>
        <taxon>Bacteria</taxon>
        <taxon>Pseudomonadati</taxon>
        <taxon>Planctomycetota</taxon>
        <taxon>Planctomycetia</taxon>
        <taxon>Planctomycetales</taxon>
        <taxon>Planctomycetaceae</taxon>
        <taxon>Thalassoglobus</taxon>
    </lineage>
</organism>
<dbReference type="Proteomes" id="UP000317243">
    <property type="component" value="Unassembled WGS sequence"/>
</dbReference>
<dbReference type="AlphaFoldDB" id="A0A5C5VWT0"/>
<sequence length="837" mass="92733">MIERFPNLWCTRIAASILLLLFGPVVLFASTPAKETSSTSSTFEIQGVVLDSGIVGPSAELPGKTVRLIAVEGASERFREIERATTDESGRFLFQVSRAPTENHLNRLSYLVLAILPEGGIGEARVRESTRSDNLTVRVSRKTATLRGRVKDHEGFPVAEATIRYNVLSGESLEGLPKTTTNENGLFLLPRLPAVDGTRGQPGAITLCLEHPGFPRTFVPIRKCPDIRTINLHPGCILTGSVVLSENASLESLEVAAIRNDPIPDGTTQHQDVHTLTDASGHFQMIVPPGRYHVQLNEDEEWVAPALMNIQCPAGTSKSLPPLVAGRGGWIEGRVVDSSTGTPVAKSADNAPMQIGLIGPHRPGGNPRRPVPLCTVDSRGNFRLRVSPGDQFPYLIHPDGERTVWNTREQPPVSVFDGKRSEIDLVFRPSRTPEELLDETMTFIGQLPVDPEERTLRILKRLRQYDFLTHEADAWAALLRELILIGTPAVPRICEELEATDHQRMMRRLVFVLRAINDPNCVPVLIRTLPKTLQHRISTSELIVEDRDLLDFMACRDCSNESIRSTFQLAPPVQEVLVALETITQHSEGSHCLDSLRLTSDADANAFAKARFATVATRWANWWNTHSDRFSVEPSNRKVLMSPTRAIDIESVAVDGNLPREILSPDTESGDLYRSLWLTPLTSTNGKGCFIDLDTRCVFSAPEDLIHNESTQDALIQWGRDHGADIVCMLTTTADGREVPSLRLIDSQAWEIATPADQMARWINVGQLPTGRRIDKFLHSRGSESSSLATKANSNFLYFTREKGLGVITLKHVPTRDAQIDDGHPMRIGFDLEVIYR</sequence>
<protein>
    <submittedName>
        <fullName evidence="1">Uncharacterized protein</fullName>
    </submittedName>
</protein>
<proteinExistence type="predicted"/>
<dbReference type="EMBL" id="SIHI01000036">
    <property type="protein sequence ID" value="TWT42984.1"/>
    <property type="molecule type" value="Genomic_DNA"/>
</dbReference>
<accession>A0A5C5VWT0</accession>